<protein>
    <submittedName>
        <fullName evidence="5">Thrombospondin type 3 repeat-containing protein</fullName>
    </submittedName>
</protein>
<feature type="region of interest" description="Disordered" evidence="3">
    <location>
        <begin position="27"/>
        <end position="325"/>
    </location>
</feature>
<evidence type="ECO:0000256" key="1">
    <source>
        <dbReference type="ARBA" id="ARBA00022729"/>
    </source>
</evidence>
<feature type="compositionally biased region" description="Acidic residues" evidence="3">
    <location>
        <begin position="269"/>
        <end position="283"/>
    </location>
</feature>
<comment type="caution">
    <text evidence="5">The sequence shown here is derived from an EMBL/GenBank/DDBJ whole genome shotgun (WGS) entry which is preliminary data.</text>
</comment>
<dbReference type="InterPro" id="IPR028974">
    <property type="entry name" value="TSP_type-3_rpt"/>
</dbReference>
<dbReference type="RefSeq" id="WP_190764065.1">
    <property type="nucleotide sequence ID" value="NZ_JACXLD010000003.1"/>
</dbReference>
<dbReference type="PANTHER" id="PTHR10199:SF119">
    <property type="entry name" value="RE20510P"/>
    <property type="match status" value="1"/>
</dbReference>
<dbReference type="GO" id="GO:0007155">
    <property type="term" value="P:cell adhesion"/>
    <property type="evidence" value="ECO:0007669"/>
    <property type="project" value="InterPro"/>
</dbReference>
<evidence type="ECO:0000256" key="3">
    <source>
        <dbReference type="SAM" id="MobiDB-lite"/>
    </source>
</evidence>
<feature type="compositionally biased region" description="Acidic residues" evidence="3">
    <location>
        <begin position="294"/>
        <end position="312"/>
    </location>
</feature>
<dbReference type="PANTHER" id="PTHR10199">
    <property type="entry name" value="THROMBOSPONDIN"/>
    <property type="match status" value="1"/>
</dbReference>
<dbReference type="SUPFAM" id="SSF103647">
    <property type="entry name" value="TSP type-3 repeat"/>
    <property type="match status" value="2"/>
</dbReference>
<feature type="signal peptide" evidence="4">
    <location>
        <begin position="1"/>
        <end position="21"/>
    </location>
</feature>
<keyword evidence="2" id="KW-0106">Calcium</keyword>
<feature type="compositionally biased region" description="Polar residues" evidence="3">
    <location>
        <begin position="62"/>
        <end position="78"/>
    </location>
</feature>
<proteinExistence type="predicted"/>
<evidence type="ECO:0000313" key="5">
    <source>
        <dbReference type="EMBL" id="MBD2858835.1"/>
    </source>
</evidence>
<keyword evidence="6" id="KW-1185">Reference proteome</keyword>
<feature type="compositionally biased region" description="Acidic residues" evidence="3">
    <location>
        <begin position="160"/>
        <end position="175"/>
    </location>
</feature>
<accession>A0A927C3K3</accession>
<feature type="chain" id="PRO_5037955838" evidence="4">
    <location>
        <begin position="22"/>
        <end position="889"/>
    </location>
</feature>
<dbReference type="Proteomes" id="UP000610558">
    <property type="component" value="Unassembled WGS sequence"/>
</dbReference>
<dbReference type="EMBL" id="JACXLD010000003">
    <property type="protein sequence ID" value="MBD2858835.1"/>
    <property type="molecule type" value="Genomic_DNA"/>
</dbReference>
<feature type="compositionally biased region" description="Acidic residues" evidence="3">
    <location>
        <begin position="230"/>
        <end position="244"/>
    </location>
</feature>
<dbReference type="PROSITE" id="PS51257">
    <property type="entry name" value="PROKAR_LIPOPROTEIN"/>
    <property type="match status" value="1"/>
</dbReference>
<feature type="region of interest" description="Disordered" evidence="3">
    <location>
        <begin position="359"/>
        <end position="402"/>
    </location>
</feature>
<feature type="compositionally biased region" description="Polar residues" evidence="3">
    <location>
        <begin position="176"/>
        <end position="187"/>
    </location>
</feature>
<evidence type="ECO:0000313" key="6">
    <source>
        <dbReference type="Proteomes" id="UP000610558"/>
    </source>
</evidence>
<dbReference type="Gene3D" id="4.10.1080.10">
    <property type="entry name" value="TSP type-3 repeat"/>
    <property type="match status" value="5"/>
</dbReference>
<feature type="compositionally biased region" description="Polar residues" evidence="3">
    <location>
        <begin position="132"/>
        <end position="154"/>
    </location>
</feature>
<evidence type="ECO:0000256" key="2">
    <source>
        <dbReference type="ARBA" id="ARBA00022837"/>
    </source>
</evidence>
<dbReference type="GO" id="GO:0005509">
    <property type="term" value="F:calcium ion binding"/>
    <property type="evidence" value="ECO:0007669"/>
    <property type="project" value="InterPro"/>
</dbReference>
<dbReference type="InterPro" id="IPR017897">
    <property type="entry name" value="Thrombospondin_3_rpt"/>
</dbReference>
<reference evidence="5" key="1">
    <citation type="submission" date="2020-09" db="EMBL/GenBank/DDBJ databases">
        <authorList>
            <person name="Yoon J.-W."/>
        </authorList>
    </citation>
    <scope>NUCLEOTIDE SEQUENCE</scope>
    <source>
        <strain evidence="5">KMU-158</strain>
    </source>
</reference>
<name>A0A927C3K3_9GAMM</name>
<dbReference type="FunFam" id="4.10.1080.10:FF:000001">
    <property type="entry name" value="Thrombospondin 3"/>
    <property type="match status" value="2"/>
</dbReference>
<organism evidence="5 6">
    <name type="scientific">Spongiibacter pelagi</name>
    <dbReference type="NCBI Taxonomy" id="2760804"/>
    <lineage>
        <taxon>Bacteria</taxon>
        <taxon>Pseudomonadati</taxon>
        <taxon>Pseudomonadota</taxon>
        <taxon>Gammaproteobacteria</taxon>
        <taxon>Cellvibrionales</taxon>
        <taxon>Spongiibacteraceae</taxon>
        <taxon>Spongiibacter</taxon>
    </lineage>
</organism>
<sequence length="889" mass="91434">MNNSRFLAALLMVSSMVLVTACGGGGKSADDPAGGLIGGGTTRDFDGDGAADDVDNCPGVSNPGQWNTNGGSKGNACQDTDGDGVPDNKDTAQGEPLDNCPTTQNADQRDTDEDEVGDACDPDIDGDGVELTGQSDNCPYVANTDQLNTVNPTTPAGDACETDWDGDGVLNDEDNCPSTPNDQTDTDGNGVGDACDDTDGDGIPNPSDNCPNDPDPNQRDQDGDGIGDLCDPDLDGDGAEDNFEIDNCPLVPNSEQEDTYGDPTKGDACEGDADGDGIPDDTDNCALVFNPDGQGDDIDADGIGDLCDDSDTDTGVKGGAPAPDGIVDEYDNCTYVVNTNQKNTDGDATGDACEQTVGDDDLDNDGVLDNPTAPGVSDNCPFVPNPGQQDANTSTPEGDACEADADGDGVLDGADNCPSDFNPYQQNSDVTYNEDGSVKDNDEVGDACDTDDDDDGVLDVDDNCRIVANGADPDNQLDTDGDGIGDACDSVSAVQQYYQCVQGAPVGSTVAIPVESGPLCMLTNTPLGGLIDTCDVINKDNAVDGSFNSYATLKYDVGILDPLFDLGGQGGAVSLTVEVRDDQGSPIEINGNIGDIIGFVVSNPQDTVDVSLLRNFSLMAYDIDGLPIWDEPKTGSNSTLSVLQLQLFSTNDSPDPASGEVPTSLPGDTSALEGTYLLGMLNDEGVPYHKLEITVSSDFLTVDLEEALRVHELCTEVELRVVPPSDAPDPAAAFAGVLEGIVGDSNPADTFTCLAENFQSDPAVCFDAGGGDPITGVLEGLVGDSNPADTFTCLAENFQSDPAVCFDAGGSDPITGVLEGLVGDSNPADTFTCLAENFQSDPTVCFDAGGGDPITGVLEGLVGDSNPADTFTCLAENFQSDPTVCFAAP</sequence>
<dbReference type="Pfam" id="PF02412">
    <property type="entry name" value="TSP_3"/>
    <property type="match status" value="10"/>
</dbReference>
<dbReference type="AlphaFoldDB" id="A0A927C3K3"/>
<dbReference type="PROSITE" id="PS51234">
    <property type="entry name" value="TSP3"/>
    <property type="match status" value="1"/>
</dbReference>
<dbReference type="InterPro" id="IPR003367">
    <property type="entry name" value="Thrombospondin_3-like_rpt"/>
</dbReference>
<feature type="compositionally biased region" description="Polar residues" evidence="3">
    <location>
        <begin position="386"/>
        <end position="396"/>
    </location>
</feature>
<evidence type="ECO:0000256" key="4">
    <source>
        <dbReference type="SAM" id="SignalP"/>
    </source>
</evidence>
<gene>
    <name evidence="5" type="ORF">IB286_07400</name>
</gene>
<feature type="compositionally biased region" description="Acidic residues" evidence="3">
    <location>
        <begin position="110"/>
        <end position="128"/>
    </location>
</feature>
<keyword evidence="1 4" id="KW-0732">Signal</keyword>